<accession>A0AAW0AM14</accession>
<evidence type="ECO:0000313" key="2">
    <source>
        <dbReference type="EMBL" id="KAK7013830.1"/>
    </source>
</evidence>
<organism evidence="2 3">
    <name type="scientific">Favolaschia claudopus</name>
    <dbReference type="NCBI Taxonomy" id="2862362"/>
    <lineage>
        <taxon>Eukaryota</taxon>
        <taxon>Fungi</taxon>
        <taxon>Dikarya</taxon>
        <taxon>Basidiomycota</taxon>
        <taxon>Agaricomycotina</taxon>
        <taxon>Agaricomycetes</taxon>
        <taxon>Agaricomycetidae</taxon>
        <taxon>Agaricales</taxon>
        <taxon>Marasmiineae</taxon>
        <taxon>Mycenaceae</taxon>
        <taxon>Favolaschia</taxon>
    </lineage>
</organism>
<dbReference type="Proteomes" id="UP001362999">
    <property type="component" value="Unassembled WGS sequence"/>
</dbReference>
<proteinExistence type="predicted"/>
<gene>
    <name evidence="2" type="ORF">R3P38DRAFT_1454169</name>
</gene>
<protein>
    <submittedName>
        <fullName evidence="2">Uncharacterized protein</fullName>
    </submittedName>
</protein>
<keyword evidence="3" id="KW-1185">Reference proteome</keyword>
<reference evidence="2 3" key="1">
    <citation type="journal article" date="2024" name="J Genomics">
        <title>Draft genome sequencing and assembly of Favolaschia claudopus CIRM-BRFM 2984 isolated from oak limbs.</title>
        <authorList>
            <person name="Navarro D."/>
            <person name="Drula E."/>
            <person name="Chaduli D."/>
            <person name="Cazenave R."/>
            <person name="Ahrendt S."/>
            <person name="Wang J."/>
            <person name="Lipzen A."/>
            <person name="Daum C."/>
            <person name="Barry K."/>
            <person name="Grigoriev I.V."/>
            <person name="Favel A."/>
            <person name="Rosso M.N."/>
            <person name="Martin F."/>
        </authorList>
    </citation>
    <scope>NUCLEOTIDE SEQUENCE [LARGE SCALE GENOMIC DNA]</scope>
    <source>
        <strain evidence="2 3">CIRM-BRFM 2984</strain>
    </source>
</reference>
<dbReference type="EMBL" id="JAWWNJ010000058">
    <property type="protein sequence ID" value="KAK7013830.1"/>
    <property type="molecule type" value="Genomic_DNA"/>
</dbReference>
<evidence type="ECO:0000256" key="1">
    <source>
        <dbReference type="SAM" id="SignalP"/>
    </source>
</evidence>
<name>A0AAW0AM14_9AGAR</name>
<dbReference type="AlphaFoldDB" id="A0AAW0AM14"/>
<evidence type="ECO:0000313" key="3">
    <source>
        <dbReference type="Proteomes" id="UP001362999"/>
    </source>
</evidence>
<feature type="signal peptide" evidence="1">
    <location>
        <begin position="1"/>
        <end position="22"/>
    </location>
</feature>
<sequence>MGFPFRVSGLSTLALSAMPCSAVKKSLELKQNKYAHLAPTAIIFLQISISNTVNESDTSNHRYLQIFRDLRNTRSLPGSTLTRIRESCANLSPNLLPENCSVQRPFESRPAPTFITVPTASSEIIKGARSP</sequence>
<feature type="chain" id="PRO_5043676323" evidence="1">
    <location>
        <begin position="23"/>
        <end position="131"/>
    </location>
</feature>
<keyword evidence="1" id="KW-0732">Signal</keyword>
<comment type="caution">
    <text evidence="2">The sequence shown here is derived from an EMBL/GenBank/DDBJ whole genome shotgun (WGS) entry which is preliminary data.</text>
</comment>